<comment type="caution">
    <text evidence="2">The sequence shown here is derived from an EMBL/GenBank/DDBJ whole genome shotgun (WGS) entry which is preliminary data.</text>
</comment>
<dbReference type="PROSITE" id="PS50097">
    <property type="entry name" value="BTB"/>
    <property type="match status" value="1"/>
</dbReference>
<dbReference type="InterPro" id="IPR011333">
    <property type="entry name" value="SKP1/BTB/POZ_sf"/>
</dbReference>
<organism evidence="2 3">
    <name type="scientific">Tigriopus californicus</name>
    <name type="common">Marine copepod</name>
    <dbReference type="NCBI Taxonomy" id="6832"/>
    <lineage>
        <taxon>Eukaryota</taxon>
        <taxon>Metazoa</taxon>
        <taxon>Ecdysozoa</taxon>
        <taxon>Arthropoda</taxon>
        <taxon>Crustacea</taxon>
        <taxon>Multicrustacea</taxon>
        <taxon>Hexanauplia</taxon>
        <taxon>Copepoda</taxon>
        <taxon>Harpacticoida</taxon>
        <taxon>Harpacticidae</taxon>
        <taxon>Tigriopus</taxon>
    </lineage>
</organism>
<dbReference type="Pfam" id="PF00651">
    <property type="entry name" value="BTB"/>
    <property type="match status" value="1"/>
</dbReference>
<dbReference type="AlphaFoldDB" id="A0A553PBG5"/>
<dbReference type="SUPFAM" id="SSF54695">
    <property type="entry name" value="POZ domain"/>
    <property type="match status" value="1"/>
</dbReference>
<proteinExistence type="predicted"/>
<sequence>MTSPTDSEQQLLPRRLPPKHFPDVNLVIGEICLPCHKHMLASSSDVFMTIIYPTNKHQESQTDQVHIDDFDLNALKKLLEYVYHDDIEHIEDT</sequence>
<dbReference type="EMBL" id="VCGU01000005">
    <property type="protein sequence ID" value="TRY75016.1"/>
    <property type="molecule type" value="Genomic_DNA"/>
</dbReference>
<evidence type="ECO:0000313" key="3">
    <source>
        <dbReference type="Proteomes" id="UP000318571"/>
    </source>
</evidence>
<accession>A0A553PBG5</accession>
<feature type="domain" description="BTB" evidence="1">
    <location>
        <begin position="22"/>
        <end position="91"/>
    </location>
</feature>
<protein>
    <recommendedName>
        <fullName evidence="1">BTB domain-containing protein</fullName>
    </recommendedName>
</protein>
<evidence type="ECO:0000313" key="2">
    <source>
        <dbReference type="EMBL" id="TRY75016.1"/>
    </source>
</evidence>
<reference evidence="2 3" key="1">
    <citation type="journal article" date="2018" name="Nat. Ecol. Evol.">
        <title>Genomic signatures of mitonuclear coevolution across populations of Tigriopus californicus.</title>
        <authorList>
            <person name="Barreto F.S."/>
            <person name="Watson E.T."/>
            <person name="Lima T.G."/>
            <person name="Willett C.S."/>
            <person name="Edmands S."/>
            <person name="Li W."/>
            <person name="Burton R.S."/>
        </authorList>
    </citation>
    <scope>NUCLEOTIDE SEQUENCE [LARGE SCALE GENOMIC DNA]</scope>
    <source>
        <strain evidence="2 3">San Diego</strain>
    </source>
</reference>
<keyword evidence="3" id="KW-1185">Reference proteome</keyword>
<name>A0A553PBG5_TIGCA</name>
<dbReference type="InterPro" id="IPR000210">
    <property type="entry name" value="BTB/POZ_dom"/>
</dbReference>
<dbReference type="Proteomes" id="UP000318571">
    <property type="component" value="Chromosome 2"/>
</dbReference>
<dbReference type="CDD" id="cd18186">
    <property type="entry name" value="BTB_POZ_ZBTB_KLHL-like"/>
    <property type="match status" value="1"/>
</dbReference>
<dbReference type="Gene3D" id="3.30.710.10">
    <property type="entry name" value="Potassium Channel Kv1.1, Chain A"/>
    <property type="match status" value="1"/>
</dbReference>
<gene>
    <name evidence="2" type="ORF">TCAL_07038</name>
</gene>
<evidence type="ECO:0000259" key="1">
    <source>
        <dbReference type="PROSITE" id="PS50097"/>
    </source>
</evidence>